<accession>A0ABQ9V764</accession>
<evidence type="ECO:0000313" key="2">
    <source>
        <dbReference type="Proteomes" id="UP001266305"/>
    </source>
</evidence>
<reference evidence="1 2" key="1">
    <citation type="submission" date="2023-05" db="EMBL/GenBank/DDBJ databases">
        <title>B98-5 Cell Line De Novo Hybrid Assembly: An Optical Mapping Approach.</title>
        <authorList>
            <person name="Kananen K."/>
            <person name="Auerbach J.A."/>
            <person name="Kautto E."/>
            <person name="Blachly J.S."/>
        </authorList>
    </citation>
    <scope>NUCLEOTIDE SEQUENCE [LARGE SCALE GENOMIC DNA]</scope>
    <source>
        <strain evidence="1">B95-8</strain>
        <tissue evidence="1">Cell line</tissue>
    </source>
</reference>
<dbReference type="Proteomes" id="UP001266305">
    <property type="component" value="Unassembled WGS sequence"/>
</dbReference>
<proteinExistence type="predicted"/>
<gene>
    <name evidence="1" type="ORF">P7K49_014726</name>
</gene>
<organism evidence="1 2">
    <name type="scientific">Saguinus oedipus</name>
    <name type="common">Cotton-top tamarin</name>
    <name type="synonym">Oedipomidas oedipus</name>
    <dbReference type="NCBI Taxonomy" id="9490"/>
    <lineage>
        <taxon>Eukaryota</taxon>
        <taxon>Metazoa</taxon>
        <taxon>Chordata</taxon>
        <taxon>Craniata</taxon>
        <taxon>Vertebrata</taxon>
        <taxon>Euteleostomi</taxon>
        <taxon>Mammalia</taxon>
        <taxon>Eutheria</taxon>
        <taxon>Euarchontoglires</taxon>
        <taxon>Primates</taxon>
        <taxon>Haplorrhini</taxon>
        <taxon>Platyrrhini</taxon>
        <taxon>Cebidae</taxon>
        <taxon>Callitrichinae</taxon>
        <taxon>Saguinus</taxon>
    </lineage>
</organism>
<sequence length="130" mass="14018">MAGQGFCGAILGSDIYEWVPNKGIVPAERSRGAQNNLYPNASPQVGQAQGAVGIDILTLRDLPHRGGSMPDLTAMEPAQLDFGAGERPDLQHICDQKTPKGWPETKFPNYKMNAADFTAECQDSEKPESS</sequence>
<name>A0ABQ9V764_SAGOE</name>
<evidence type="ECO:0000313" key="1">
    <source>
        <dbReference type="EMBL" id="KAK2105212.1"/>
    </source>
</evidence>
<dbReference type="EMBL" id="JASSZA010000007">
    <property type="protein sequence ID" value="KAK2105212.1"/>
    <property type="molecule type" value="Genomic_DNA"/>
</dbReference>
<keyword evidence="2" id="KW-1185">Reference proteome</keyword>
<protein>
    <submittedName>
        <fullName evidence="1">Uncharacterized protein</fullName>
    </submittedName>
</protein>
<comment type="caution">
    <text evidence="1">The sequence shown here is derived from an EMBL/GenBank/DDBJ whole genome shotgun (WGS) entry which is preliminary data.</text>
</comment>